<dbReference type="RefSeq" id="WP_184332068.1">
    <property type="nucleotide sequence ID" value="NZ_JACHHZ010000003.1"/>
</dbReference>
<keyword evidence="3" id="KW-0238">DNA-binding</keyword>
<dbReference type="Proteomes" id="UP000588068">
    <property type="component" value="Unassembled WGS sequence"/>
</dbReference>
<dbReference type="PRINTS" id="PR00039">
    <property type="entry name" value="HTHLYSR"/>
</dbReference>
<dbReference type="Gene3D" id="3.40.190.10">
    <property type="entry name" value="Periplasmic binding protein-like II"/>
    <property type="match status" value="2"/>
</dbReference>
<dbReference type="InterPro" id="IPR037423">
    <property type="entry name" value="CysB_PBP2"/>
</dbReference>
<dbReference type="GO" id="GO:0019344">
    <property type="term" value="P:cysteine biosynthetic process"/>
    <property type="evidence" value="ECO:0007669"/>
    <property type="project" value="TreeGrafter"/>
</dbReference>
<dbReference type="PROSITE" id="PS50931">
    <property type="entry name" value="HTH_LYSR"/>
    <property type="match status" value="1"/>
</dbReference>
<evidence type="ECO:0000313" key="7">
    <source>
        <dbReference type="Proteomes" id="UP000588068"/>
    </source>
</evidence>
<evidence type="ECO:0000259" key="5">
    <source>
        <dbReference type="PROSITE" id="PS50931"/>
    </source>
</evidence>
<sequence length="325" mass="36390">MKLQQLRYLAAIAENDLNITAAAERLHTSQPGVSKQLKQLEDELGFPIFLRQGRNLTRVTPAGKRVIERAQRILKEVQSIKRLADEQKGDGRGSLSIGTTHTQARYVLPPVIRKFRERYPDVELHLHQGTSEQIADMAARDRIDFAINTGSQDLFSNLVLLPCYRWHRRIVVPYGHPLANESKITIETLGKYPIVTYVFGFSGPSSLQQIFARAGITPHVALTARDADVIKTYVRLGFGVGIVASMAVDPREDADLVSIDASHLFPWHVTWAGYPQGALLRGYMYEFLQLLAPHLSKRLVDRAGNAATPQDVEGLFADVELPVYR</sequence>
<dbReference type="InterPro" id="IPR000847">
    <property type="entry name" value="LysR_HTH_N"/>
</dbReference>
<evidence type="ECO:0000256" key="3">
    <source>
        <dbReference type="ARBA" id="ARBA00023125"/>
    </source>
</evidence>
<accession>A0A841HMZ9</accession>
<evidence type="ECO:0000256" key="4">
    <source>
        <dbReference type="ARBA" id="ARBA00023163"/>
    </source>
</evidence>
<reference evidence="6 7" key="1">
    <citation type="submission" date="2020-08" db="EMBL/GenBank/DDBJ databases">
        <title>Genomic Encyclopedia of Type Strains, Phase IV (KMG-IV): sequencing the most valuable type-strain genomes for metagenomic binning, comparative biology and taxonomic classification.</title>
        <authorList>
            <person name="Goeker M."/>
        </authorList>
    </citation>
    <scope>NUCLEOTIDE SEQUENCE [LARGE SCALE GENOMIC DNA]</scope>
    <source>
        <strain evidence="6 7">DSM 26723</strain>
    </source>
</reference>
<dbReference type="InterPro" id="IPR036388">
    <property type="entry name" value="WH-like_DNA-bd_sf"/>
</dbReference>
<dbReference type="PANTHER" id="PTHR30126:SF6">
    <property type="entry name" value="HTH-TYPE TRANSCRIPTIONAL REGULATOR CYSB-RELATED"/>
    <property type="match status" value="1"/>
</dbReference>
<dbReference type="CDD" id="cd00090">
    <property type="entry name" value="HTH_ARSR"/>
    <property type="match status" value="1"/>
</dbReference>
<proteinExistence type="inferred from homology"/>
<evidence type="ECO:0000256" key="1">
    <source>
        <dbReference type="ARBA" id="ARBA00009437"/>
    </source>
</evidence>
<comment type="caution">
    <text evidence="6">The sequence shown here is derived from an EMBL/GenBank/DDBJ whole genome shotgun (WGS) entry which is preliminary data.</text>
</comment>
<comment type="similarity">
    <text evidence="1">Belongs to the LysR transcriptional regulatory family.</text>
</comment>
<dbReference type="GO" id="GO:0003700">
    <property type="term" value="F:DNA-binding transcription factor activity"/>
    <property type="evidence" value="ECO:0007669"/>
    <property type="project" value="InterPro"/>
</dbReference>
<dbReference type="NCBIfam" id="NF009326">
    <property type="entry name" value="PRK12681.1"/>
    <property type="match status" value="1"/>
</dbReference>
<dbReference type="InterPro" id="IPR011991">
    <property type="entry name" value="ArsR-like_HTH"/>
</dbReference>
<dbReference type="Pfam" id="PF03466">
    <property type="entry name" value="LysR_substrate"/>
    <property type="match status" value="1"/>
</dbReference>
<dbReference type="Gene3D" id="1.10.10.10">
    <property type="entry name" value="Winged helix-like DNA-binding domain superfamily/Winged helix DNA-binding domain"/>
    <property type="match status" value="1"/>
</dbReference>
<dbReference type="SUPFAM" id="SSF46785">
    <property type="entry name" value="Winged helix' DNA-binding domain"/>
    <property type="match status" value="1"/>
</dbReference>
<dbReference type="GO" id="GO:0000976">
    <property type="term" value="F:transcription cis-regulatory region binding"/>
    <property type="evidence" value="ECO:0007669"/>
    <property type="project" value="TreeGrafter"/>
</dbReference>
<keyword evidence="7" id="KW-1185">Reference proteome</keyword>
<dbReference type="InterPro" id="IPR036390">
    <property type="entry name" value="WH_DNA-bd_sf"/>
</dbReference>
<dbReference type="PANTHER" id="PTHR30126">
    <property type="entry name" value="HTH-TYPE TRANSCRIPTIONAL REGULATOR"/>
    <property type="match status" value="1"/>
</dbReference>
<dbReference type="CDD" id="cd08413">
    <property type="entry name" value="PBP2_CysB_like"/>
    <property type="match status" value="1"/>
</dbReference>
<evidence type="ECO:0000313" key="6">
    <source>
        <dbReference type="EMBL" id="MBB6093548.1"/>
    </source>
</evidence>
<organism evidence="6 7">
    <name type="scientific">Povalibacter uvarum</name>
    <dbReference type="NCBI Taxonomy" id="732238"/>
    <lineage>
        <taxon>Bacteria</taxon>
        <taxon>Pseudomonadati</taxon>
        <taxon>Pseudomonadota</taxon>
        <taxon>Gammaproteobacteria</taxon>
        <taxon>Steroidobacterales</taxon>
        <taxon>Steroidobacteraceae</taxon>
        <taxon>Povalibacter</taxon>
    </lineage>
</organism>
<gene>
    <name evidence="6" type="ORF">HNQ60_002429</name>
</gene>
<dbReference type="AlphaFoldDB" id="A0A841HMZ9"/>
<dbReference type="EMBL" id="JACHHZ010000003">
    <property type="protein sequence ID" value="MBB6093548.1"/>
    <property type="molecule type" value="Genomic_DNA"/>
</dbReference>
<protein>
    <submittedName>
        <fullName evidence="6">LysR family cys regulon transcriptional activator</fullName>
    </submittedName>
</protein>
<name>A0A841HMZ9_9GAMM</name>
<dbReference type="FunFam" id="1.10.10.10:FF:000001">
    <property type="entry name" value="LysR family transcriptional regulator"/>
    <property type="match status" value="1"/>
</dbReference>
<dbReference type="Pfam" id="PF00126">
    <property type="entry name" value="HTH_1"/>
    <property type="match status" value="1"/>
</dbReference>
<feature type="domain" description="HTH lysR-type" evidence="5">
    <location>
        <begin position="1"/>
        <end position="57"/>
    </location>
</feature>
<keyword evidence="2" id="KW-0805">Transcription regulation</keyword>
<dbReference type="SUPFAM" id="SSF53850">
    <property type="entry name" value="Periplasmic binding protein-like II"/>
    <property type="match status" value="1"/>
</dbReference>
<evidence type="ECO:0000256" key="2">
    <source>
        <dbReference type="ARBA" id="ARBA00023015"/>
    </source>
</evidence>
<dbReference type="InterPro" id="IPR005119">
    <property type="entry name" value="LysR_subst-bd"/>
</dbReference>
<keyword evidence="4" id="KW-0804">Transcription</keyword>